<evidence type="ECO:0000313" key="14">
    <source>
        <dbReference type="Proteomes" id="UP000494245"/>
    </source>
</evidence>
<dbReference type="GO" id="GO:0009244">
    <property type="term" value="P:lipopolysaccharide core region biosynthetic process"/>
    <property type="evidence" value="ECO:0007669"/>
    <property type="project" value="TreeGrafter"/>
</dbReference>
<evidence type="ECO:0000256" key="11">
    <source>
        <dbReference type="ARBA" id="ARBA00023098"/>
    </source>
</evidence>
<dbReference type="EMBL" id="BLTE01000002">
    <property type="protein sequence ID" value="GFK93031.1"/>
    <property type="molecule type" value="Genomic_DNA"/>
</dbReference>
<dbReference type="GO" id="GO:0005524">
    <property type="term" value="F:ATP binding"/>
    <property type="evidence" value="ECO:0007669"/>
    <property type="project" value="UniProtKB-KW"/>
</dbReference>
<dbReference type="AlphaFoldDB" id="A0A6V8LR45"/>
<comment type="function">
    <text evidence="1">Transfers the gamma-phosphate of ATP to the 4'-position of a tetraacyldisaccharide 1-phosphate intermediate (termed DS-1-P) to form tetraacyldisaccharide 1,4'-bis-phosphate (lipid IVA).</text>
</comment>
<comment type="caution">
    <text evidence="13">The sequence shown here is derived from an EMBL/GenBank/DDBJ whole genome shotgun (WGS) entry which is preliminary data.</text>
</comment>
<dbReference type="GO" id="GO:0005886">
    <property type="term" value="C:plasma membrane"/>
    <property type="evidence" value="ECO:0007669"/>
    <property type="project" value="TreeGrafter"/>
</dbReference>
<reference evidence="13 14" key="2">
    <citation type="submission" date="2020-05" db="EMBL/GenBank/DDBJ databases">
        <title>Draft genome sequence of Desulfovibrio sp. strainFSS-1.</title>
        <authorList>
            <person name="Shimoshige H."/>
            <person name="Kobayashi H."/>
            <person name="Maekawa T."/>
        </authorList>
    </citation>
    <scope>NUCLEOTIDE SEQUENCE [LARGE SCALE GENOMIC DNA]</scope>
    <source>
        <strain evidence="13 14">SIID29052-01</strain>
    </source>
</reference>
<gene>
    <name evidence="13" type="primary">lpxK</name>
    <name evidence="13" type="ORF">NNJEOMEG_00860</name>
</gene>
<dbReference type="EC" id="2.7.1.130" evidence="3"/>
<evidence type="ECO:0000256" key="6">
    <source>
        <dbReference type="ARBA" id="ARBA00022556"/>
    </source>
</evidence>
<evidence type="ECO:0000256" key="8">
    <source>
        <dbReference type="ARBA" id="ARBA00022741"/>
    </source>
</evidence>
<evidence type="ECO:0000256" key="5">
    <source>
        <dbReference type="ARBA" id="ARBA00022516"/>
    </source>
</evidence>
<comment type="pathway">
    <text evidence="2">Glycolipid biosynthesis; lipid IV(A) biosynthesis; lipid IV(A) from (3R)-3-hydroxytetradecanoyl-[acyl-carrier-protein] and UDP-N-acetyl-alpha-D-glucosamine: step 6/6.</text>
</comment>
<protein>
    <recommendedName>
        <fullName evidence="4">Tetraacyldisaccharide 4'-kinase</fullName>
        <ecNumber evidence="3">2.7.1.130</ecNumber>
    </recommendedName>
    <alternativeName>
        <fullName evidence="12">Lipid A 4'-kinase</fullName>
    </alternativeName>
</protein>
<evidence type="ECO:0000313" key="13">
    <source>
        <dbReference type="EMBL" id="GFK93031.1"/>
    </source>
</evidence>
<keyword evidence="7 13" id="KW-0808">Transferase</keyword>
<keyword evidence="11" id="KW-0443">Lipid metabolism</keyword>
<keyword evidence="5" id="KW-0444">Lipid biosynthesis</keyword>
<dbReference type="GO" id="GO:0009245">
    <property type="term" value="P:lipid A biosynthetic process"/>
    <property type="evidence" value="ECO:0007669"/>
    <property type="project" value="UniProtKB-KW"/>
</dbReference>
<dbReference type="InterPro" id="IPR003758">
    <property type="entry name" value="LpxK"/>
</dbReference>
<dbReference type="Pfam" id="PF02606">
    <property type="entry name" value="LpxK"/>
    <property type="match status" value="1"/>
</dbReference>
<dbReference type="RefSeq" id="WP_173081639.1">
    <property type="nucleotide sequence ID" value="NZ_BLTE01000002.1"/>
</dbReference>
<accession>A0A6V8LR45</accession>
<keyword evidence="10" id="KW-0067">ATP-binding</keyword>
<dbReference type="Proteomes" id="UP000494245">
    <property type="component" value="Unassembled WGS sequence"/>
</dbReference>
<reference evidence="13 14" key="1">
    <citation type="submission" date="2020-04" db="EMBL/GenBank/DDBJ databases">
        <authorList>
            <consortium name="Desulfovibrio sp. FSS-1 genome sequencing consortium"/>
            <person name="Shimoshige H."/>
            <person name="Kobayashi H."/>
            <person name="Maekawa T."/>
        </authorList>
    </citation>
    <scope>NUCLEOTIDE SEQUENCE [LARGE SCALE GENOMIC DNA]</scope>
    <source>
        <strain evidence="13 14">SIID29052-01</strain>
    </source>
</reference>
<dbReference type="PANTHER" id="PTHR42724">
    <property type="entry name" value="TETRAACYLDISACCHARIDE 4'-KINASE"/>
    <property type="match status" value="1"/>
</dbReference>
<keyword evidence="6" id="KW-0441">Lipid A biosynthesis</keyword>
<dbReference type="GO" id="GO:0009029">
    <property type="term" value="F:lipid-A 4'-kinase activity"/>
    <property type="evidence" value="ECO:0007669"/>
    <property type="project" value="UniProtKB-EC"/>
</dbReference>
<evidence type="ECO:0000256" key="9">
    <source>
        <dbReference type="ARBA" id="ARBA00022777"/>
    </source>
</evidence>
<keyword evidence="8" id="KW-0547">Nucleotide-binding</keyword>
<evidence type="ECO:0000256" key="4">
    <source>
        <dbReference type="ARBA" id="ARBA00016436"/>
    </source>
</evidence>
<proteinExistence type="predicted"/>
<evidence type="ECO:0000256" key="12">
    <source>
        <dbReference type="ARBA" id="ARBA00029757"/>
    </source>
</evidence>
<organism evidence="13 14">
    <name type="scientific">Fundidesulfovibrio magnetotacticus</name>
    <dbReference type="NCBI Taxonomy" id="2730080"/>
    <lineage>
        <taxon>Bacteria</taxon>
        <taxon>Pseudomonadati</taxon>
        <taxon>Thermodesulfobacteriota</taxon>
        <taxon>Desulfovibrionia</taxon>
        <taxon>Desulfovibrionales</taxon>
        <taxon>Desulfovibrionaceae</taxon>
        <taxon>Fundidesulfovibrio</taxon>
    </lineage>
</organism>
<evidence type="ECO:0000256" key="10">
    <source>
        <dbReference type="ARBA" id="ARBA00022840"/>
    </source>
</evidence>
<evidence type="ECO:0000256" key="3">
    <source>
        <dbReference type="ARBA" id="ARBA00012071"/>
    </source>
</evidence>
<evidence type="ECO:0000256" key="2">
    <source>
        <dbReference type="ARBA" id="ARBA00004870"/>
    </source>
</evidence>
<dbReference type="UniPathway" id="UPA00359">
    <property type="reaction ID" value="UER00482"/>
</dbReference>
<dbReference type="PANTHER" id="PTHR42724:SF1">
    <property type="entry name" value="TETRAACYLDISACCHARIDE 4'-KINASE, MITOCHONDRIAL-RELATED"/>
    <property type="match status" value="1"/>
</dbReference>
<evidence type="ECO:0000256" key="7">
    <source>
        <dbReference type="ARBA" id="ARBA00022679"/>
    </source>
</evidence>
<keyword evidence="9 13" id="KW-0418">Kinase</keyword>
<evidence type="ECO:0000256" key="1">
    <source>
        <dbReference type="ARBA" id="ARBA00002274"/>
    </source>
</evidence>
<keyword evidence="14" id="KW-1185">Reference proteome</keyword>
<name>A0A6V8LR45_9BACT</name>
<sequence>MQELHAWQQRLRPLFTPAGAAASLAARLRRALHEKGPLPSWKPPAPAVGVCGIDPEARGKVLVSAWLLGWAAARGLTPVLLAGPGEGSPQHMPLSVKPDTPPAECGAEAALLARYRPEAVILVDDKPARAGKSAWNAVKPDLFLLHGMFSRPELRRDADIVLLGPRDLDKGWNRVFPAGDWAEGAHALGRASCFILHAWPDEFALRRPLAERRLGHLGRPVFTVHPGIWRLRRSDGLHAENLGGEPYVLVAAQSNQEVAAKAAQAFLGLPPRMSVTFPASHRFTKQDLAQVAAEAARMRCPHVLATPEAALRMGEVPGRELWTFDPDVVLGPCLLGGERFGPWWEGLWRSLAGA</sequence>